<dbReference type="SMART" id="SM00200">
    <property type="entry name" value="SEA"/>
    <property type="match status" value="1"/>
</dbReference>
<evidence type="ECO:0000256" key="8">
    <source>
        <dbReference type="ARBA" id="ARBA00023180"/>
    </source>
</evidence>
<feature type="domain" description="SEA" evidence="11">
    <location>
        <begin position="31"/>
        <end position="156"/>
    </location>
</feature>
<feature type="non-terminal residue" evidence="12">
    <location>
        <position position="1"/>
    </location>
</feature>
<dbReference type="InterPro" id="IPR000082">
    <property type="entry name" value="SEA_dom"/>
</dbReference>
<evidence type="ECO:0000256" key="3">
    <source>
        <dbReference type="ARBA" id="ARBA00022536"/>
    </source>
</evidence>
<dbReference type="AlphaFoldDB" id="A0AAV6PHE2"/>
<keyword evidence="13" id="KW-1185">Reference proteome</keyword>
<evidence type="ECO:0000256" key="7">
    <source>
        <dbReference type="ARBA" id="ARBA00023157"/>
    </source>
</evidence>
<organism evidence="12 13">
    <name type="scientific">Solea senegalensis</name>
    <name type="common">Senegalese sole</name>
    <dbReference type="NCBI Taxonomy" id="28829"/>
    <lineage>
        <taxon>Eukaryota</taxon>
        <taxon>Metazoa</taxon>
        <taxon>Chordata</taxon>
        <taxon>Craniata</taxon>
        <taxon>Vertebrata</taxon>
        <taxon>Euteleostomi</taxon>
        <taxon>Actinopterygii</taxon>
        <taxon>Neopterygii</taxon>
        <taxon>Teleostei</taxon>
        <taxon>Neoteleostei</taxon>
        <taxon>Acanthomorphata</taxon>
        <taxon>Carangaria</taxon>
        <taxon>Pleuronectiformes</taxon>
        <taxon>Pleuronectoidei</taxon>
        <taxon>Soleidae</taxon>
        <taxon>Solea</taxon>
    </lineage>
</organism>
<keyword evidence="10" id="KW-1133">Transmembrane helix</keyword>
<gene>
    <name evidence="12" type="ORF">JOB18_010641</name>
</gene>
<dbReference type="Proteomes" id="UP000693946">
    <property type="component" value="Unassembled WGS sequence"/>
</dbReference>
<protein>
    <recommendedName>
        <fullName evidence="11">SEA domain-containing protein</fullName>
    </recommendedName>
</protein>
<keyword evidence="6 10" id="KW-0472">Membrane</keyword>
<keyword evidence="3" id="KW-0245">EGF-like domain</keyword>
<keyword evidence="2" id="KW-1003">Cell membrane</keyword>
<dbReference type="PANTHER" id="PTHR24037:SF10">
    <property type="entry name" value="MUCIN-13"/>
    <property type="match status" value="1"/>
</dbReference>
<reference evidence="12 13" key="1">
    <citation type="journal article" date="2021" name="Sci. Rep.">
        <title>Chromosome anchoring in Senegalese sole (Solea senegalensis) reveals sex-associated markers and genome rearrangements in flatfish.</title>
        <authorList>
            <person name="Guerrero-Cozar I."/>
            <person name="Gomez-Garrido J."/>
            <person name="Berbel C."/>
            <person name="Martinez-Blanch J.F."/>
            <person name="Alioto T."/>
            <person name="Claros M.G."/>
            <person name="Gagnaire P.A."/>
            <person name="Manchado M."/>
        </authorList>
    </citation>
    <scope>NUCLEOTIDE SEQUENCE [LARGE SCALE GENOMIC DNA]</scope>
    <source>
        <strain evidence="12">Sse05_10M</strain>
    </source>
</reference>
<evidence type="ECO:0000256" key="1">
    <source>
        <dbReference type="ARBA" id="ARBA00004236"/>
    </source>
</evidence>
<sequence length="389" mass="42452">GSTCDPRADFTFVCLCLTGQNYNYERKTCESAKVFPGQLELSKVVYHPKMEDKNSEEFKNTSNKITAELTITFNKTEGFSNVTVVKIEPLPEQPSPSRVVRESGIQATVDIIFNTAADVTTDSVVEIMKNATDCDNCLLAGATFDDTDLCKNQPCDEVTTSCTSKNGEFNCQCHEHYIKTNMTNRLCIACPSGFRAVDSETCTKCSFGRSGLNCKDSWQLALVIVGTVLGGLFIISVIVLPLVTSRSIKKKAKKNQNAESGNPYARHFPASSPAVVGDNSQASTLNGLTIDSDGGVTIPRARVGESLYGMPDDEMVPGTSRQNLTPVERNPSPFDDEADINIRPQNSPNAQIRPRNNPLTVNRPQVNLYGQSQGHTNPSFIPDNGRSFN</sequence>
<proteinExistence type="predicted"/>
<feature type="region of interest" description="Disordered" evidence="9">
    <location>
        <begin position="308"/>
        <end position="389"/>
    </location>
</feature>
<comment type="subcellular location">
    <subcellularLocation>
        <location evidence="1">Cell membrane</location>
    </subcellularLocation>
</comment>
<evidence type="ECO:0000256" key="6">
    <source>
        <dbReference type="ARBA" id="ARBA00023136"/>
    </source>
</evidence>
<dbReference type="GO" id="GO:0005886">
    <property type="term" value="C:plasma membrane"/>
    <property type="evidence" value="ECO:0007669"/>
    <property type="project" value="UniProtKB-SubCell"/>
</dbReference>
<feature type="region of interest" description="Disordered" evidence="9">
    <location>
        <begin position="253"/>
        <end position="276"/>
    </location>
</feature>
<feature type="compositionally biased region" description="Polar residues" evidence="9">
    <location>
        <begin position="357"/>
        <end position="379"/>
    </location>
</feature>
<keyword evidence="5" id="KW-0677">Repeat</keyword>
<evidence type="ECO:0000256" key="4">
    <source>
        <dbReference type="ARBA" id="ARBA00022729"/>
    </source>
</evidence>
<comment type="caution">
    <text evidence="12">The sequence shown here is derived from an EMBL/GenBank/DDBJ whole genome shotgun (WGS) entry which is preliminary data.</text>
</comment>
<dbReference type="EMBL" id="JAGKHQ010000743">
    <property type="protein sequence ID" value="KAG7465402.1"/>
    <property type="molecule type" value="Genomic_DNA"/>
</dbReference>
<evidence type="ECO:0000256" key="5">
    <source>
        <dbReference type="ARBA" id="ARBA00022737"/>
    </source>
</evidence>
<evidence type="ECO:0000256" key="9">
    <source>
        <dbReference type="SAM" id="MobiDB-lite"/>
    </source>
</evidence>
<evidence type="ECO:0000313" key="12">
    <source>
        <dbReference type="EMBL" id="KAG7465402.1"/>
    </source>
</evidence>
<evidence type="ECO:0000259" key="11">
    <source>
        <dbReference type="PROSITE" id="PS50024"/>
    </source>
</evidence>
<dbReference type="PANTHER" id="PTHR24037">
    <property type="entry name" value="HEART DEVELOPMENT PROTEIN WITH EGF-LIKE DOMAINS 1"/>
    <property type="match status" value="1"/>
</dbReference>
<accession>A0AAV6PHE2</accession>
<evidence type="ECO:0000256" key="10">
    <source>
        <dbReference type="SAM" id="Phobius"/>
    </source>
</evidence>
<evidence type="ECO:0000313" key="13">
    <source>
        <dbReference type="Proteomes" id="UP000693946"/>
    </source>
</evidence>
<dbReference type="Pfam" id="PF01390">
    <property type="entry name" value="SEA"/>
    <property type="match status" value="1"/>
</dbReference>
<evidence type="ECO:0000256" key="2">
    <source>
        <dbReference type="ARBA" id="ARBA00022475"/>
    </source>
</evidence>
<keyword evidence="8" id="KW-0325">Glycoprotein</keyword>
<keyword evidence="7" id="KW-1015">Disulfide bond</keyword>
<keyword evidence="10" id="KW-0812">Transmembrane</keyword>
<name>A0AAV6PHE2_SOLSE</name>
<keyword evidence="4" id="KW-0732">Signal</keyword>
<feature type="transmembrane region" description="Helical" evidence="10">
    <location>
        <begin position="218"/>
        <end position="243"/>
    </location>
</feature>
<dbReference type="PROSITE" id="PS50024">
    <property type="entry name" value="SEA"/>
    <property type="match status" value="1"/>
</dbReference>